<gene>
    <name evidence="3" type="ORF">AMAG_01533</name>
</gene>
<keyword evidence="2" id="KW-1133">Transmembrane helix</keyword>
<dbReference type="OrthoDB" id="5563691at2759"/>
<reference evidence="4" key="2">
    <citation type="submission" date="2009-11" db="EMBL/GenBank/DDBJ databases">
        <title>The Genome Sequence of Allomyces macrogynus strain ATCC 38327.</title>
        <authorList>
            <consortium name="The Broad Institute Genome Sequencing Platform"/>
            <person name="Russ C."/>
            <person name="Cuomo C."/>
            <person name="Shea T."/>
            <person name="Young S.K."/>
            <person name="Zeng Q."/>
            <person name="Koehrsen M."/>
            <person name="Haas B."/>
            <person name="Borodovsky M."/>
            <person name="Guigo R."/>
            <person name="Alvarado L."/>
            <person name="Berlin A."/>
            <person name="Borenstein D."/>
            <person name="Chen Z."/>
            <person name="Engels R."/>
            <person name="Freedman E."/>
            <person name="Gellesch M."/>
            <person name="Goldberg J."/>
            <person name="Griggs A."/>
            <person name="Gujja S."/>
            <person name="Heiman D."/>
            <person name="Hepburn T."/>
            <person name="Howarth C."/>
            <person name="Jen D."/>
            <person name="Larson L."/>
            <person name="Lewis B."/>
            <person name="Mehta T."/>
            <person name="Park D."/>
            <person name="Pearson M."/>
            <person name="Roberts A."/>
            <person name="Saif S."/>
            <person name="Shenoy N."/>
            <person name="Sisk P."/>
            <person name="Stolte C."/>
            <person name="Sykes S."/>
            <person name="Walk T."/>
            <person name="White J."/>
            <person name="Yandava C."/>
            <person name="Burger G."/>
            <person name="Gray M.W."/>
            <person name="Holland P.W.H."/>
            <person name="King N."/>
            <person name="Lang F.B.F."/>
            <person name="Roger A.J."/>
            <person name="Ruiz-Trillo I."/>
            <person name="Lander E."/>
            <person name="Nusbaum C."/>
        </authorList>
    </citation>
    <scope>NUCLEOTIDE SEQUENCE [LARGE SCALE GENOMIC DNA]</scope>
    <source>
        <strain evidence="4">ATCC 38327</strain>
    </source>
</reference>
<protein>
    <recommendedName>
        <fullName evidence="5">G-protein coupled receptors family 1 profile domain-containing protein</fullName>
    </recommendedName>
</protein>
<feature type="transmembrane region" description="Helical" evidence="2">
    <location>
        <begin position="296"/>
        <end position="317"/>
    </location>
</feature>
<organism evidence="3 4">
    <name type="scientific">Allomyces macrogynus (strain ATCC 38327)</name>
    <name type="common">Allomyces javanicus var. macrogynus</name>
    <dbReference type="NCBI Taxonomy" id="578462"/>
    <lineage>
        <taxon>Eukaryota</taxon>
        <taxon>Fungi</taxon>
        <taxon>Fungi incertae sedis</taxon>
        <taxon>Blastocladiomycota</taxon>
        <taxon>Blastocladiomycetes</taxon>
        <taxon>Blastocladiales</taxon>
        <taxon>Blastocladiaceae</taxon>
        <taxon>Allomyces</taxon>
    </lineage>
</organism>
<feature type="transmembrane region" description="Helical" evidence="2">
    <location>
        <begin position="50"/>
        <end position="72"/>
    </location>
</feature>
<sequence length="399" mass="42494">MGGLQFNPADPTHQLVVVFLIIHIVGIILLALSVLSIVKALRRSRTRFWLASLIGCLCLAPAEPVEICFGLFTLSNYTLFTWTRWHSFVGDLSVRLGLAILFACRFYRLKIIGPRKIQRYYLPVTALVWFMLLFSLACVGQVRALETEYFRSFIVPLGFATARRLESSVTFAAFLITNLATIAIDVAFTAIILSNAQAVQSTMSTRSSLARDSVASTEGTPAESTASSVLRAVRGGESGGKKAVSTGDETSVAQQQRKSFQIRALGSLTPSLIIQVIYLISLFYALTEPLTGGPGMYVNITLCRFGATLEAFTLYLVSIPMTKHLVKGQSSGGGTAQVPSRGVGTGSHDSSGGGGPRSRTASTVSPAAGANNRRELVKPEGAVSATSTGATTASARVGV</sequence>
<accession>A0A0L0RZW6</accession>
<dbReference type="Proteomes" id="UP000054350">
    <property type="component" value="Unassembled WGS sequence"/>
</dbReference>
<evidence type="ECO:0000256" key="2">
    <source>
        <dbReference type="SAM" id="Phobius"/>
    </source>
</evidence>
<feature type="transmembrane region" description="Helical" evidence="2">
    <location>
        <begin position="15"/>
        <end position="38"/>
    </location>
</feature>
<evidence type="ECO:0000313" key="3">
    <source>
        <dbReference type="EMBL" id="KNE55646.1"/>
    </source>
</evidence>
<proteinExistence type="predicted"/>
<feature type="region of interest" description="Disordered" evidence="1">
    <location>
        <begin position="328"/>
        <end position="399"/>
    </location>
</feature>
<evidence type="ECO:0000313" key="4">
    <source>
        <dbReference type="Proteomes" id="UP000054350"/>
    </source>
</evidence>
<reference evidence="3 4" key="1">
    <citation type="submission" date="2009-11" db="EMBL/GenBank/DDBJ databases">
        <title>Annotation of Allomyces macrogynus ATCC 38327.</title>
        <authorList>
            <consortium name="The Broad Institute Genome Sequencing Platform"/>
            <person name="Russ C."/>
            <person name="Cuomo C."/>
            <person name="Burger G."/>
            <person name="Gray M.W."/>
            <person name="Holland P.W.H."/>
            <person name="King N."/>
            <person name="Lang F.B.F."/>
            <person name="Roger A.J."/>
            <person name="Ruiz-Trillo I."/>
            <person name="Young S.K."/>
            <person name="Zeng Q."/>
            <person name="Gargeya S."/>
            <person name="Fitzgerald M."/>
            <person name="Haas B."/>
            <person name="Abouelleil A."/>
            <person name="Alvarado L."/>
            <person name="Arachchi H.M."/>
            <person name="Berlin A."/>
            <person name="Chapman S.B."/>
            <person name="Gearin G."/>
            <person name="Goldberg J."/>
            <person name="Griggs A."/>
            <person name="Gujja S."/>
            <person name="Hansen M."/>
            <person name="Heiman D."/>
            <person name="Howarth C."/>
            <person name="Larimer J."/>
            <person name="Lui A."/>
            <person name="MacDonald P.J.P."/>
            <person name="McCowen C."/>
            <person name="Montmayeur A."/>
            <person name="Murphy C."/>
            <person name="Neiman D."/>
            <person name="Pearson M."/>
            <person name="Priest M."/>
            <person name="Roberts A."/>
            <person name="Saif S."/>
            <person name="Shea T."/>
            <person name="Sisk P."/>
            <person name="Stolte C."/>
            <person name="Sykes S."/>
            <person name="Wortman J."/>
            <person name="Nusbaum C."/>
            <person name="Birren B."/>
        </authorList>
    </citation>
    <scope>NUCLEOTIDE SEQUENCE [LARGE SCALE GENOMIC DNA]</scope>
    <source>
        <strain evidence="3 4">ATCC 38327</strain>
    </source>
</reference>
<keyword evidence="2" id="KW-0472">Membrane</keyword>
<feature type="transmembrane region" description="Helical" evidence="2">
    <location>
        <begin position="92"/>
        <end position="108"/>
    </location>
</feature>
<evidence type="ECO:0000256" key="1">
    <source>
        <dbReference type="SAM" id="MobiDB-lite"/>
    </source>
</evidence>
<name>A0A0L0RZW6_ALLM3</name>
<keyword evidence="2" id="KW-0812">Transmembrane</keyword>
<dbReference type="VEuPathDB" id="FungiDB:AMAG_01533"/>
<dbReference type="AlphaFoldDB" id="A0A0L0RZW6"/>
<dbReference type="EMBL" id="GG745329">
    <property type="protein sequence ID" value="KNE55646.1"/>
    <property type="molecule type" value="Genomic_DNA"/>
</dbReference>
<feature type="compositionally biased region" description="Low complexity" evidence="1">
    <location>
        <begin position="381"/>
        <end position="399"/>
    </location>
</feature>
<feature type="transmembrane region" description="Helical" evidence="2">
    <location>
        <begin position="264"/>
        <end position="284"/>
    </location>
</feature>
<feature type="transmembrane region" description="Helical" evidence="2">
    <location>
        <begin position="120"/>
        <end position="142"/>
    </location>
</feature>
<keyword evidence="4" id="KW-1185">Reference proteome</keyword>
<evidence type="ECO:0008006" key="5">
    <source>
        <dbReference type="Google" id="ProtNLM"/>
    </source>
</evidence>
<feature type="transmembrane region" description="Helical" evidence="2">
    <location>
        <begin position="171"/>
        <end position="193"/>
    </location>
</feature>